<proteinExistence type="predicted"/>
<dbReference type="Gene3D" id="3.60.130.30">
    <property type="match status" value="1"/>
</dbReference>
<dbReference type="Proteomes" id="UP000673691">
    <property type="component" value="Unassembled WGS sequence"/>
</dbReference>
<dbReference type="OrthoDB" id="2634697at2759"/>
<dbReference type="EMBL" id="JAEFCI010003761">
    <property type="protein sequence ID" value="KAG5461362.1"/>
    <property type="molecule type" value="Genomic_DNA"/>
</dbReference>
<dbReference type="AlphaFoldDB" id="A0A8H8DKN8"/>
<evidence type="ECO:0000313" key="2">
    <source>
        <dbReference type="Proteomes" id="UP000673691"/>
    </source>
</evidence>
<organism evidence="1 2">
    <name type="scientific">Olpidium bornovanus</name>
    <dbReference type="NCBI Taxonomy" id="278681"/>
    <lineage>
        <taxon>Eukaryota</taxon>
        <taxon>Fungi</taxon>
        <taxon>Fungi incertae sedis</taxon>
        <taxon>Olpidiomycota</taxon>
        <taxon>Olpidiomycotina</taxon>
        <taxon>Olpidiomycetes</taxon>
        <taxon>Olpidiales</taxon>
        <taxon>Olpidiaceae</taxon>
        <taxon>Olpidium</taxon>
    </lineage>
</organism>
<reference evidence="1 2" key="1">
    <citation type="journal article" name="Sci. Rep.">
        <title>Genome-scale phylogenetic analyses confirm Olpidium as the closest living zoosporic fungus to the non-flagellated, terrestrial fungi.</title>
        <authorList>
            <person name="Chang Y."/>
            <person name="Rochon D."/>
            <person name="Sekimoto S."/>
            <person name="Wang Y."/>
            <person name="Chovatia M."/>
            <person name="Sandor L."/>
            <person name="Salamov A."/>
            <person name="Grigoriev I.V."/>
            <person name="Stajich J.E."/>
            <person name="Spatafora J.W."/>
        </authorList>
    </citation>
    <scope>NUCLEOTIDE SEQUENCE [LARGE SCALE GENOMIC DNA]</scope>
    <source>
        <strain evidence="1">S191</strain>
    </source>
</reference>
<protein>
    <submittedName>
        <fullName evidence="1">Uncharacterized protein</fullName>
    </submittedName>
</protein>
<gene>
    <name evidence="1" type="ORF">BJ554DRAFT_6459</name>
</gene>
<evidence type="ECO:0000313" key="1">
    <source>
        <dbReference type="EMBL" id="KAG5461362.1"/>
    </source>
</evidence>
<sequence>MVAAKVHCDPGDFSFTFILVLGDFEPHFLCVPELGTKIPLLPGFIVALPSAYCDHFVSAFQGQDRFSLVFFLCSHRTYESLPCIPQEKSKYEIGVIPNIRTE</sequence>
<comment type="caution">
    <text evidence="1">The sequence shown here is derived from an EMBL/GenBank/DDBJ whole genome shotgun (WGS) entry which is preliminary data.</text>
</comment>
<accession>A0A8H8DKN8</accession>
<name>A0A8H8DKN8_9FUNG</name>
<keyword evidence="2" id="KW-1185">Reference proteome</keyword>